<reference evidence="5 6" key="1">
    <citation type="submission" date="2020-04" db="EMBL/GenBank/DDBJ databases">
        <title>Nesterenkonia sp. nov., isolated from marine sediment.</title>
        <authorList>
            <person name="Zhang G."/>
        </authorList>
    </citation>
    <scope>NUCLEOTIDE SEQUENCE [LARGE SCALE GENOMIC DNA]</scope>
    <source>
        <strain evidence="5 6">MY13</strain>
    </source>
</reference>
<sequence>MKIGELARLSGVTTKTIRYYESIGLLPDPVRTPSGYRDFDESYVDRLTFIRTSQRLGITLHEVKEMLLFRERGEAPCAYVRSVLDTQLEGIDRRMRELEFLREQLTEIVSEADPLPAAADNCTCQLIEHARQKASIAPSGTD</sequence>
<accession>A0A7X8TK36</accession>
<dbReference type="CDD" id="cd04770">
    <property type="entry name" value="HTH_HMRTR"/>
    <property type="match status" value="1"/>
</dbReference>
<comment type="caution">
    <text evidence="5">The sequence shown here is derived from an EMBL/GenBank/DDBJ whole genome shotgun (WGS) entry which is preliminary data.</text>
</comment>
<dbReference type="Gene3D" id="1.10.1660.10">
    <property type="match status" value="1"/>
</dbReference>
<evidence type="ECO:0000256" key="3">
    <source>
        <dbReference type="ARBA" id="ARBA00023163"/>
    </source>
</evidence>
<evidence type="ECO:0000313" key="6">
    <source>
        <dbReference type="Proteomes" id="UP000523139"/>
    </source>
</evidence>
<protein>
    <submittedName>
        <fullName evidence="5">Heavy metal-responsive transcriptional regulator</fullName>
    </submittedName>
</protein>
<proteinExistence type="predicted"/>
<feature type="domain" description="HTH merR-type" evidence="4">
    <location>
        <begin position="1"/>
        <end position="69"/>
    </location>
</feature>
<evidence type="ECO:0000259" key="4">
    <source>
        <dbReference type="PROSITE" id="PS50937"/>
    </source>
</evidence>
<dbReference type="PANTHER" id="PTHR30204">
    <property type="entry name" value="REDOX-CYCLING DRUG-SENSING TRANSCRIPTIONAL ACTIVATOR SOXR"/>
    <property type="match status" value="1"/>
</dbReference>
<dbReference type="SUPFAM" id="SSF46955">
    <property type="entry name" value="Putative DNA-binding domain"/>
    <property type="match status" value="1"/>
</dbReference>
<dbReference type="SMART" id="SM00422">
    <property type="entry name" value="HTH_MERR"/>
    <property type="match status" value="1"/>
</dbReference>
<dbReference type="InterPro" id="IPR000551">
    <property type="entry name" value="MerR-type_HTH_dom"/>
</dbReference>
<dbReference type="PROSITE" id="PS00552">
    <property type="entry name" value="HTH_MERR_1"/>
    <property type="match status" value="1"/>
</dbReference>
<dbReference type="EMBL" id="JABAHY010000005">
    <property type="protein sequence ID" value="NLS09812.1"/>
    <property type="molecule type" value="Genomic_DNA"/>
</dbReference>
<dbReference type="Proteomes" id="UP000523139">
    <property type="component" value="Unassembled WGS sequence"/>
</dbReference>
<dbReference type="InterPro" id="IPR009061">
    <property type="entry name" value="DNA-bd_dom_put_sf"/>
</dbReference>
<dbReference type="PANTHER" id="PTHR30204:SF94">
    <property type="entry name" value="HEAVY METAL-DEPENDENT TRANSCRIPTIONAL REGULATOR HI_0293-RELATED"/>
    <property type="match status" value="1"/>
</dbReference>
<evidence type="ECO:0000313" key="5">
    <source>
        <dbReference type="EMBL" id="NLS09812.1"/>
    </source>
</evidence>
<organism evidence="5 6">
    <name type="scientific">Nesterenkonia sedimenti</name>
    <dbReference type="NCBI Taxonomy" id="1463632"/>
    <lineage>
        <taxon>Bacteria</taxon>
        <taxon>Bacillati</taxon>
        <taxon>Actinomycetota</taxon>
        <taxon>Actinomycetes</taxon>
        <taxon>Micrococcales</taxon>
        <taxon>Micrococcaceae</taxon>
        <taxon>Nesterenkonia</taxon>
    </lineage>
</organism>
<dbReference type="AlphaFoldDB" id="A0A7X8TK36"/>
<dbReference type="Pfam" id="PF13411">
    <property type="entry name" value="MerR_1"/>
    <property type="match status" value="1"/>
</dbReference>
<keyword evidence="3" id="KW-0804">Transcription</keyword>
<evidence type="ECO:0000256" key="2">
    <source>
        <dbReference type="ARBA" id="ARBA00023125"/>
    </source>
</evidence>
<keyword evidence="6" id="KW-1185">Reference proteome</keyword>
<name>A0A7X8TK36_9MICC</name>
<dbReference type="PROSITE" id="PS50937">
    <property type="entry name" value="HTH_MERR_2"/>
    <property type="match status" value="1"/>
</dbReference>
<dbReference type="PRINTS" id="PR00040">
    <property type="entry name" value="HTHMERR"/>
</dbReference>
<gene>
    <name evidence="5" type="ORF">HGQ17_07280</name>
</gene>
<dbReference type="GO" id="GO:0003677">
    <property type="term" value="F:DNA binding"/>
    <property type="evidence" value="ECO:0007669"/>
    <property type="project" value="UniProtKB-KW"/>
</dbReference>
<dbReference type="GO" id="GO:0003700">
    <property type="term" value="F:DNA-binding transcription factor activity"/>
    <property type="evidence" value="ECO:0007669"/>
    <property type="project" value="InterPro"/>
</dbReference>
<dbReference type="RefSeq" id="WP_168887294.1">
    <property type="nucleotide sequence ID" value="NZ_JABAHY010000005.1"/>
</dbReference>
<keyword evidence="1" id="KW-0805">Transcription regulation</keyword>
<keyword evidence="2" id="KW-0238">DNA-binding</keyword>
<evidence type="ECO:0000256" key="1">
    <source>
        <dbReference type="ARBA" id="ARBA00023015"/>
    </source>
</evidence>
<dbReference type="InterPro" id="IPR047057">
    <property type="entry name" value="MerR_fam"/>
</dbReference>